<evidence type="ECO:0000313" key="17">
    <source>
        <dbReference type="EMBL" id="MBB6071067.1"/>
    </source>
</evidence>
<evidence type="ECO:0000256" key="13">
    <source>
        <dbReference type="ARBA" id="ARBA00048555"/>
    </source>
</evidence>
<dbReference type="InterPro" id="IPR036451">
    <property type="entry name" value="CblAdoTrfase-like_sf"/>
</dbReference>
<dbReference type="PANTHER" id="PTHR12213">
    <property type="entry name" value="CORRINOID ADENOSYLTRANSFERASE"/>
    <property type="match status" value="1"/>
</dbReference>
<comment type="subcellular location">
    <subcellularLocation>
        <location evidence="1">Cytoplasm</location>
    </subcellularLocation>
</comment>
<evidence type="ECO:0000256" key="6">
    <source>
        <dbReference type="ARBA" id="ARBA00022490"/>
    </source>
</evidence>
<comment type="similarity">
    <text evidence="3 15">Belongs to the Cob(I)alamin adenosyltransferase family.</text>
</comment>
<comment type="pathway">
    <text evidence="2 15">Cofactor biosynthesis; adenosylcobalamin biosynthesis; adenosylcobalamin from cob(II)yrinate a,c-diamide: step 2/7.</text>
</comment>
<proteinExistence type="inferred from homology"/>
<dbReference type="InterPro" id="IPR016030">
    <property type="entry name" value="CblAdoTrfase-like"/>
</dbReference>
<keyword evidence="6" id="KW-0963">Cytoplasm</keyword>
<evidence type="ECO:0000256" key="3">
    <source>
        <dbReference type="ARBA" id="ARBA00007487"/>
    </source>
</evidence>
<keyword evidence="15" id="KW-0169">Cobalamin biosynthesis</keyword>
<dbReference type="GO" id="GO:0008817">
    <property type="term" value="F:corrinoid adenosyltransferase activity"/>
    <property type="evidence" value="ECO:0007669"/>
    <property type="project" value="UniProtKB-UniRule"/>
</dbReference>
<dbReference type="GO" id="GO:0005737">
    <property type="term" value="C:cytoplasm"/>
    <property type="evidence" value="ECO:0007669"/>
    <property type="project" value="UniProtKB-SubCell"/>
</dbReference>
<evidence type="ECO:0000256" key="4">
    <source>
        <dbReference type="ARBA" id="ARBA00012454"/>
    </source>
</evidence>
<comment type="catalytic activity">
    <reaction evidence="13 15">
        <text>2 cob(II)yrinate a,c diamide + reduced [electron-transfer flavoprotein] + 2 ATP = 2 adenosylcob(III)yrinate a,c-diamide + 2 triphosphate + oxidized [electron-transfer flavoprotein] + 3 H(+)</text>
        <dbReference type="Rhea" id="RHEA:11528"/>
        <dbReference type="Rhea" id="RHEA-COMP:10685"/>
        <dbReference type="Rhea" id="RHEA-COMP:10686"/>
        <dbReference type="ChEBI" id="CHEBI:15378"/>
        <dbReference type="ChEBI" id="CHEBI:18036"/>
        <dbReference type="ChEBI" id="CHEBI:30616"/>
        <dbReference type="ChEBI" id="CHEBI:57692"/>
        <dbReference type="ChEBI" id="CHEBI:58307"/>
        <dbReference type="ChEBI" id="CHEBI:58503"/>
        <dbReference type="ChEBI" id="CHEBI:58537"/>
        <dbReference type="EC" id="2.5.1.17"/>
    </reaction>
</comment>
<protein>
    <recommendedName>
        <fullName evidence="5 15">Corrinoid adenosyltransferase</fullName>
        <ecNumber evidence="4 15">2.5.1.17</ecNumber>
    </recommendedName>
    <alternativeName>
        <fullName evidence="10 15">Cob(II)alamin adenosyltransferase</fullName>
    </alternativeName>
    <alternativeName>
        <fullName evidence="12 15">Cob(II)yrinic acid a,c-diamide adenosyltransferase</fullName>
    </alternativeName>
    <alternativeName>
        <fullName evidence="11 15">Cobinamide/cobalamin adenosyltransferase</fullName>
    </alternativeName>
</protein>
<dbReference type="NCBIfam" id="TIGR00636">
    <property type="entry name" value="PduO_Nterm"/>
    <property type="match status" value="1"/>
</dbReference>
<keyword evidence="9 15" id="KW-0067">ATP-binding</keyword>
<evidence type="ECO:0000256" key="2">
    <source>
        <dbReference type="ARBA" id="ARBA00005121"/>
    </source>
</evidence>
<dbReference type="Gene3D" id="1.20.1200.10">
    <property type="entry name" value="Cobalamin adenosyltransferase-like"/>
    <property type="match status" value="1"/>
</dbReference>
<evidence type="ECO:0000256" key="15">
    <source>
        <dbReference type="RuleBase" id="RU366026"/>
    </source>
</evidence>
<dbReference type="RefSeq" id="WP_170033577.1">
    <property type="nucleotide sequence ID" value="NZ_JABDTL010000001.1"/>
</dbReference>
<comment type="caution">
    <text evidence="17">The sequence shown here is derived from an EMBL/GenBank/DDBJ whole genome shotgun (WGS) entry which is preliminary data.</text>
</comment>
<evidence type="ECO:0000256" key="11">
    <source>
        <dbReference type="ARBA" id="ARBA00033334"/>
    </source>
</evidence>
<keyword evidence="18" id="KW-1185">Reference proteome</keyword>
<dbReference type="GO" id="GO:0009236">
    <property type="term" value="P:cobalamin biosynthetic process"/>
    <property type="evidence" value="ECO:0007669"/>
    <property type="project" value="UniProtKB-UniRule"/>
</dbReference>
<dbReference type="AlphaFoldDB" id="A0A841GZ86"/>
<dbReference type="FunFam" id="1.20.1200.10:FF:000003">
    <property type="entry name" value="ATP:cob(I)alamin adenosyltransferase"/>
    <property type="match status" value="1"/>
</dbReference>
<dbReference type="EC" id="2.5.1.17" evidence="4 15"/>
<dbReference type="SUPFAM" id="SSF89028">
    <property type="entry name" value="Cobalamin adenosyltransferase-like"/>
    <property type="match status" value="1"/>
</dbReference>
<dbReference type="InterPro" id="IPR029499">
    <property type="entry name" value="PduO-typ"/>
</dbReference>
<dbReference type="GO" id="GO:0005524">
    <property type="term" value="F:ATP binding"/>
    <property type="evidence" value="ECO:0007669"/>
    <property type="project" value="UniProtKB-UniRule"/>
</dbReference>
<evidence type="ECO:0000256" key="7">
    <source>
        <dbReference type="ARBA" id="ARBA00022679"/>
    </source>
</evidence>
<sequence length="199" mass="21340">MTLKIYTKTGDRGETGLFGGQRVPKDHDRVQAYGDVDELNSLLGVAIVHLEADGQAEIAAGLRAVQSDLFTVGANLATPAVEDGGRESAWIPVLPPGRTAELEAWIDAAEGELEPLKSFVLPGGAAGAAYLHLARTVCRRAERRVVSLSHIAHVGEEWIMYLNRLSDLLFTLARLANRRAAVDNVPWVPNPRGGVQAGS</sequence>
<name>A0A841GZ86_9BACT</name>
<keyword evidence="7 15" id="KW-0808">Transferase</keyword>
<evidence type="ECO:0000256" key="10">
    <source>
        <dbReference type="ARBA" id="ARBA00031529"/>
    </source>
</evidence>
<dbReference type="Pfam" id="PF01923">
    <property type="entry name" value="Cob_adeno_trans"/>
    <property type="match status" value="1"/>
</dbReference>
<dbReference type="Proteomes" id="UP000582837">
    <property type="component" value="Unassembled WGS sequence"/>
</dbReference>
<comment type="catalytic activity">
    <reaction evidence="14 15">
        <text>2 cob(II)alamin + reduced [electron-transfer flavoprotein] + 2 ATP = 2 adenosylcob(III)alamin + 2 triphosphate + oxidized [electron-transfer flavoprotein] + 3 H(+)</text>
        <dbReference type="Rhea" id="RHEA:28671"/>
        <dbReference type="Rhea" id="RHEA-COMP:10685"/>
        <dbReference type="Rhea" id="RHEA-COMP:10686"/>
        <dbReference type="ChEBI" id="CHEBI:15378"/>
        <dbReference type="ChEBI" id="CHEBI:16304"/>
        <dbReference type="ChEBI" id="CHEBI:18036"/>
        <dbReference type="ChEBI" id="CHEBI:18408"/>
        <dbReference type="ChEBI" id="CHEBI:30616"/>
        <dbReference type="ChEBI" id="CHEBI:57692"/>
        <dbReference type="ChEBI" id="CHEBI:58307"/>
        <dbReference type="EC" id="2.5.1.17"/>
    </reaction>
</comment>
<evidence type="ECO:0000256" key="9">
    <source>
        <dbReference type="ARBA" id="ARBA00022840"/>
    </source>
</evidence>
<reference evidence="17 18" key="1">
    <citation type="submission" date="2020-08" db="EMBL/GenBank/DDBJ databases">
        <title>Genomic Encyclopedia of Type Strains, Phase IV (KMG-IV): sequencing the most valuable type-strain genomes for metagenomic binning, comparative biology and taxonomic classification.</title>
        <authorList>
            <person name="Goeker M."/>
        </authorList>
    </citation>
    <scope>NUCLEOTIDE SEQUENCE [LARGE SCALE GENOMIC DNA]</scope>
    <source>
        <strain evidence="17 18">DSM 29007</strain>
    </source>
</reference>
<evidence type="ECO:0000256" key="14">
    <source>
        <dbReference type="ARBA" id="ARBA00048692"/>
    </source>
</evidence>
<feature type="domain" description="Cobalamin adenosyltransferase-like" evidence="16">
    <location>
        <begin position="5"/>
        <end position="175"/>
    </location>
</feature>
<evidence type="ECO:0000256" key="5">
    <source>
        <dbReference type="ARBA" id="ARBA00020963"/>
    </source>
</evidence>
<evidence type="ECO:0000256" key="1">
    <source>
        <dbReference type="ARBA" id="ARBA00004496"/>
    </source>
</evidence>
<evidence type="ECO:0000259" key="16">
    <source>
        <dbReference type="Pfam" id="PF01923"/>
    </source>
</evidence>
<evidence type="ECO:0000313" key="18">
    <source>
        <dbReference type="Proteomes" id="UP000582837"/>
    </source>
</evidence>
<evidence type="ECO:0000256" key="12">
    <source>
        <dbReference type="ARBA" id="ARBA00033354"/>
    </source>
</evidence>
<dbReference type="EMBL" id="JACHIA010000006">
    <property type="protein sequence ID" value="MBB6071067.1"/>
    <property type="molecule type" value="Genomic_DNA"/>
</dbReference>
<dbReference type="PANTHER" id="PTHR12213:SF0">
    <property type="entry name" value="CORRINOID ADENOSYLTRANSFERASE MMAB"/>
    <property type="match status" value="1"/>
</dbReference>
<accession>A0A841GZ86</accession>
<evidence type="ECO:0000256" key="8">
    <source>
        <dbReference type="ARBA" id="ARBA00022741"/>
    </source>
</evidence>
<dbReference type="UniPathway" id="UPA00148">
    <property type="reaction ID" value="UER00233"/>
</dbReference>
<organism evidence="17 18">
    <name type="scientific">Longimicrobium terrae</name>
    <dbReference type="NCBI Taxonomy" id="1639882"/>
    <lineage>
        <taxon>Bacteria</taxon>
        <taxon>Pseudomonadati</taxon>
        <taxon>Gemmatimonadota</taxon>
        <taxon>Longimicrobiia</taxon>
        <taxon>Longimicrobiales</taxon>
        <taxon>Longimicrobiaceae</taxon>
        <taxon>Longimicrobium</taxon>
    </lineage>
</organism>
<gene>
    <name evidence="17" type="ORF">HNQ61_002689</name>
</gene>
<keyword evidence="8 15" id="KW-0547">Nucleotide-binding</keyword>